<feature type="compositionally biased region" description="Basic residues" evidence="1">
    <location>
        <begin position="108"/>
        <end position="118"/>
    </location>
</feature>
<evidence type="ECO:0000313" key="2">
    <source>
        <dbReference type="EMBL" id="TRX93286.1"/>
    </source>
</evidence>
<dbReference type="STRING" id="2512241.A0A553HZ99"/>
<accession>A0A553HZ99</accession>
<dbReference type="Proteomes" id="UP000319160">
    <property type="component" value="Unassembled WGS sequence"/>
</dbReference>
<feature type="region of interest" description="Disordered" evidence="1">
    <location>
        <begin position="1"/>
        <end position="76"/>
    </location>
</feature>
<evidence type="ECO:0000313" key="3">
    <source>
        <dbReference type="Proteomes" id="UP000319160"/>
    </source>
</evidence>
<feature type="compositionally biased region" description="Polar residues" evidence="1">
    <location>
        <begin position="1"/>
        <end position="11"/>
    </location>
</feature>
<organism evidence="2 3">
    <name type="scientific">Xylaria flabelliformis</name>
    <dbReference type="NCBI Taxonomy" id="2512241"/>
    <lineage>
        <taxon>Eukaryota</taxon>
        <taxon>Fungi</taxon>
        <taxon>Dikarya</taxon>
        <taxon>Ascomycota</taxon>
        <taxon>Pezizomycotina</taxon>
        <taxon>Sordariomycetes</taxon>
        <taxon>Xylariomycetidae</taxon>
        <taxon>Xylariales</taxon>
        <taxon>Xylariaceae</taxon>
        <taxon>Xylaria</taxon>
    </lineage>
</organism>
<protein>
    <submittedName>
        <fullName evidence="2">Uncharacterized protein</fullName>
    </submittedName>
</protein>
<reference evidence="3" key="1">
    <citation type="submission" date="2019-06" db="EMBL/GenBank/DDBJ databases">
        <title>Draft genome sequence of the griseofulvin-producing fungus Xylaria cubensis strain G536.</title>
        <authorList>
            <person name="Mead M.E."/>
            <person name="Raja H.A."/>
            <person name="Steenwyk J.L."/>
            <person name="Knowles S.L."/>
            <person name="Oberlies N.H."/>
            <person name="Rokas A."/>
        </authorList>
    </citation>
    <scope>NUCLEOTIDE SEQUENCE [LARGE SCALE GENOMIC DNA]</scope>
    <source>
        <strain evidence="3">G536</strain>
    </source>
</reference>
<feature type="region of interest" description="Disordered" evidence="1">
    <location>
        <begin position="162"/>
        <end position="207"/>
    </location>
</feature>
<feature type="region of interest" description="Disordered" evidence="1">
    <location>
        <begin position="90"/>
        <end position="126"/>
    </location>
</feature>
<sequence>MPSVKNPNGPSKNRLAARTATARKHTTKQLARKALEESLSRQSQGRITKADAHRGARVGMLPTSGPNKALSAKKARKLERKMGYALQRKMQAEGEVEMKDVADEMQKTKTKTKTKTNTKKREEDVEGDGTIEMDDISRVRATTLADRIGDVRLELARGVWSTARHAGSEKPCKQSSPGMCGMENHENNHSDQSFRYPERAVLRSPAS</sequence>
<evidence type="ECO:0000256" key="1">
    <source>
        <dbReference type="SAM" id="MobiDB-lite"/>
    </source>
</evidence>
<feature type="compositionally biased region" description="Basic residues" evidence="1">
    <location>
        <begin position="21"/>
        <end position="31"/>
    </location>
</feature>
<comment type="caution">
    <text evidence="2">The sequence shown here is derived from an EMBL/GenBank/DDBJ whole genome shotgun (WGS) entry which is preliminary data.</text>
</comment>
<gene>
    <name evidence="2" type="ORF">FHL15_005865</name>
</gene>
<dbReference type="EMBL" id="VFLP01000030">
    <property type="protein sequence ID" value="TRX93286.1"/>
    <property type="molecule type" value="Genomic_DNA"/>
</dbReference>
<keyword evidence="3" id="KW-1185">Reference proteome</keyword>
<name>A0A553HZ99_9PEZI</name>
<dbReference type="AlphaFoldDB" id="A0A553HZ99"/>
<proteinExistence type="predicted"/>
<feature type="compositionally biased region" description="Basic and acidic residues" evidence="1">
    <location>
        <begin position="90"/>
        <end position="107"/>
    </location>
</feature>
<dbReference type="OrthoDB" id="5422107at2759"/>